<dbReference type="InterPro" id="IPR023362">
    <property type="entry name" value="PH-BEACH_dom"/>
</dbReference>
<dbReference type="Pfam" id="PF14844">
    <property type="entry name" value="PH_BEACH"/>
    <property type="match status" value="1"/>
</dbReference>
<feature type="region of interest" description="Disordered" evidence="3">
    <location>
        <begin position="21"/>
        <end position="47"/>
    </location>
</feature>
<dbReference type="SUPFAM" id="SSF50729">
    <property type="entry name" value="PH domain-like"/>
    <property type="match status" value="1"/>
</dbReference>
<feature type="domain" description="BEACH" evidence="4">
    <location>
        <begin position="1205"/>
        <end position="1502"/>
    </location>
</feature>
<dbReference type="InterPro" id="IPR036372">
    <property type="entry name" value="BEACH_dom_sf"/>
</dbReference>
<feature type="compositionally biased region" description="Basic and acidic residues" evidence="3">
    <location>
        <begin position="74"/>
        <end position="99"/>
    </location>
</feature>
<dbReference type="InterPro" id="IPR050865">
    <property type="entry name" value="BEACH_Domain"/>
</dbReference>
<dbReference type="RefSeq" id="XP_026678937.1">
    <property type="nucleotide sequence ID" value="XM_026823136.1"/>
</dbReference>
<keyword evidence="6" id="KW-1185">Reference proteome</keyword>
<proteinExistence type="predicted"/>
<sequence length="1507" mass="172521">MAKICAENMARISGENMARISSDNMAKSSAEKTGDESRLSHERIGGDQLTLIDGQRILNGRMGLGGDQTSVNGDQRRLSCESGKSDELVPKIGDQRRPGETSQPGLPKDSKDILKDSKDILHSFGECNEEDIETSSLSGHEMLAPPGPTYGFEPPKGSASYPDSAGTMEQLFEAASKSNIMFNQSNLLQSKQEILLSALSISDIGADSNDEDDLESNLDDIDKILNGRSDGELSPPAQTKPQYVLNDGLIILLRDIILVLPDSMIGTVFNKIITLDILLILANHRDVKIRISLMKLIYSYLQRSSEDDLAEFMYRNKGFYLLSNQISLYPPSMDLANACVMFLTDCHWLPIQEQLNYIEQINLSPKQMSAVPLILSLLNISINKFHLCLQLLRFIEKLVKKMTSHNLNKVVNDYGLVQCLLKVLIKIAHEMRGDLGDSLQETAVITEYDVLLDTIDSILINVVTRIITSDSNVSNNTQMFNNIILYMTYVENIEVSTCGPGSKCYTTLKNIHRTLLEYTLDVIQDTITKQIYVSNQSVTNKIKKSLLSVLPSSHSSTYEMDDELSDSSSVQSYPASNLRYGETSYPTFEGLRTRDEPRLPGHVSYDSSASPRERDYHTELTDAVRYDARSGETRFRTYSLSQSMASRSIDSTMYNKRAAVRKYDKEKHAGASGKMMQKSELIERYKTIMSKCIDYIIYSECIYPMTVSETNFICHMLVTMLLSINSVIEKKNNTNYSSIMWNIRHTLRTKTSQLIIWILEPNRSTNLRIFLINTLRNEIYLKEILTNLFVNNNLEIKFILFLWELIYCCKLNNDDLRVCYEFEAKLKSIINHDIGNSNSKLNREVYIACKEFKAAQNEWVLAQMTHINKMILTRYEQLVRQITDTCIASTQQCLHRQNAVQKTLLGEIKAIYNKQLFTKDVWNRIILNLTHEKAPWYCEESYPKSWQLDDVEGPERIRIRQKRCHLYVHEKYLKPEYRAKTAAYKKEQPLEYLVKDSIKHESMIETIHTSESVTYMCCTHLITPSKQIQGELLITSAGLKFIPFNESHNFVTNAVTEEFSEHEQVMSEGKNSEEPNETGAETKRIHNAIDEVDISNDVNSDQKIEVRENLSENAAQNTKVEKLNKKTTTKTKKNVSPDTEGIVYRTDDIISVQFTNIKEIHNRRYNLQEKAIELFLINGKNYLFAFENHNDREHFLNELSTCNLPNRMSSDLLSDTIQLWREGHLTNWAYLMILNKMAGRSYNDLMQYPVLPFILSDYKSATLDLTDPKSFRNLKKPMAVQDKKNESHYVNNYNYLAREMCDAVGGVNQEPYHYGSHYSNSGTVLHFLVRIPPFTSMFLNYQDNNFDLPDRTFHNLATTWRLTSSESTTDVKELIPELFYLADILVNNEGFDFGVRQNGQRVDSVILPPWAPDPRTFIMVHRQSLESELVSENLPHWIDLVFGYKQSGKAAVDAINVFHPATYYGFDIAAIPDPLERTAWETMIRTYGQTPRQLFKSAHPMNVKKLM</sequence>
<dbReference type="STRING" id="121845.A0A3Q0IRP4"/>
<dbReference type="InterPro" id="IPR000409">
    <property type="entry name" value="BEACH_dom"/>
</dbReference>
<dbReference type="PANTHER" id="PTHR13743">
    <property type="entry name" value="BEIGE/BEACH-RELATED"/>
    <property type="match status" value="1"/>
</dbReference>
<organism evidence="6 7">
    <name type="scientific">Diaphorina citri</name>
    <name type="common">Asian citrus psyllid</name>
    <dbReference type="NCBI Taxonomy" id="121845"/>
    <lineage>
        <taxon>Eukaryota</taxon>
        <taxon>Metazoa</taxon>
        <taxon>Ecdysozoa</taxon>
        <taxon>Arthropoda</taxon>
        <taxon>Hexapoda</taxon>
        <taxon>Insecta</taxon>
        <taxon>Pterygota</taxon>
        <taxon>Neoptera</taxon>
        <taxon>Paraneoptera</taxon>
        <taxon>Hemiptera</taxon>
        <taxon>Sternorrhyncha</taxon>
        <taxon>Psylloidea</taxon>
        <taxon>Psyllidae</taxon>
        <taxon>Diaphorininae</taxon>
        <taxon>Diaphorina</taxon>
    </lineage>
</organism>
<evidence type="ECO:0000313" key="7">
    <source>
        <dbReference type="RefSeq" id="XP_026678937.1"/>
    </source>
</evidence>
<feature type="compositionally biased region" description="Polar residues" evidence="3">
    <location>
        <begin position="566"/>
        <end position="575"/>
    </location>
</feature>
<dbReference type="Gene3D" id="1.10.1540.10">
    <property type="entry name" value="BEACH domain"/>
    <property type="match status" value="1"/>
</dbReference>
<evidence type="ECO:0000259" key="4">
    <source>
        <dbReference type="PROSITE" id="PS50197"/>
    </source>
</evidence>
<feature type="domain" description="BEACH-type PH" evidence="5">
    <location>
        <begin position="1008"/>
        <end position="1200"/>
    </location>
</feature>
<dbReference type="PaxDb" id="121845-A0A3Q0IRP4"/>
<dbReference type="Gene3D" id="2.30.29.30">
    <property type="entry name" value="Pleckstrin-homology domain (PH domain)/Phosphotyrosine-binding domain (PTB)"/>
    <property type="match status" value="1"/>
</dbReference>
<keyword evidence="2" id="KW-0677">Repeat</keyword>
<accession>A0A3Q0IRP4</accession>
<keyword evidence="1" id="KW-0853">WD repeat</keyword>
<evidence type="ECO:0000313" key="6">
    <source>
        <dbReference type="Proteomes" id="UP000079169"/>
    </source>
</evidence>
<dbReference type="Pfam" id="PF02138">
    <property type="entry name" value="Beach"/>
    <property type="match status" value="1"/>
</dbReference>
<dbReference type="SMART" id="SM01026">
    <property type="entry name" value="Beach"/>
    <property type="match status" value="1"/>
</dbReference>
<dbReference type="CDD" id="cd06071">
    <property type="entry name" value="Beach"/>
    <property type="match status" value="1"/>
</dbReference>
<dbReference type="InterPro" id="IPR011993">
    <property type="entry name" value="PH-like_dom_sf"/>
</dbReference>
<feature type="region of interest" description="Disordered" evidence="3">
    <location>
        <begin position="62"/>
        <end position="112"/>
    </location>
</feature>
<dbReference type="PROSITE" id="PS50197">
    <property type="entry name" value="BEACH"/>
    <property type="match status" value="1"/>
</dbReference>
<gene>
    <name evidence="7" type="primary">LOC113467130</name>
</gene>
<dbReference type="PROSITE" id="PS51783">
    <property type="entry name" value="PH_BEACH"/>
    <property type="match status" value="1"/>
</dbReference>
<evidence type="ECO:0000256" key="2">
    <source>
        <dbReference type="ARBA" id="ARBA00022737"/>
    </source>
</evidence>
<evidence type="ECO:0000259" key="5">
    <source>
        <dbReference type="PROSITE" id="PS51783"/>
    </source>
</evidence>
<evidence type="ECO:0000256" key="1">
    <source>
        <dbReference type="ARBA" id="ARBA00022574"/>
    </source>
</evidence>
<feature type="region of interest" description="Disordered" evidence="3">
    <location>
        <begin position="557"/>
        <end position="614"/>
    </location>
</feature>
<evidence type="ECO:0000256" key="3">
    <source>
        <dbReference type="SAM" id="MobiDB-lite"/>
    </source>
</evidence>
<name>A0A3Q0IRP4_DIACI</name>
<dbReference type="Proteomes" id="UP000079169">
    <property type="component" value="Unplaced"/>
</dbReference>
<protein>
    <submittedName>
        <fullName evidence="7">Lysosomal-trafficking regulator-like</fullName>
    </submittedName>
</protein>
<dbReference type="PANTHER" id="PTHR13743:SF86">
    <property type="entry name" value="LYSOSOMAL-TRAFFICKING REGULATOR"/>
    <property type="match status" value="1"/>
</dbReference>
<dbReference type="GeneID" id="113467130"/>
<reference evidence="7" key="1">
    <citation type="submission" date="2025-08" db="UniProtKB">
        <authorList>
            <consortium name="RefSeq"/>
        </authorList>
    </citation>
    <scope>IDENTIFICATION</scope>
</reference>
<dbReference type="SUPFAM" id="SSF81837">
    <property type="entry name" value="BEACH domain"/>
    <property type="match status" value="1"/>
</dbReference>
<dbReference type="FunFam" id="1.10.1540.10:FF:000001">
    <property type="entry name" value="neurobeachin isoform X1"/>
    <property type="match status" value="1"/>
</dbReference>
<feature type="compositionally biased region" description="Basic and acidic residues" evidence="3">
    <location>
        <begin position="29"/>
        <end position="45"/>
    </location>
</feature>
<dbReference type="KEGG" id="dci:113467130"/>